<keyword evidence="2" id="KW-0648">Protein biosynthesis</keyword>
<dbReference type="EMBL" id="AUZZ01007188">
    <property type="protein sequence ID" value="EQD43290.1"/>
    <property type="molecule type" value="Genomic_DNA"/>
</dbReference>
<dbReference type="SUPFAM" id="SSF50447">
    <property type="entry name" value="Translation proteins"/>
    <property type="match status" value="1"/>
</dbReference>
<evidence type="ECO:0000313" key="2">
    <source>
        <dbReference type="EMBL" id="EQD43290.1"/>
    </source>
</evidence>
<protein>
    <submittedName>
        <fullName evidence="2">Elongation factor Tu domain 2 protein</fullName>
    </submittedName>
</protein>
<dbReference type="GO" id="GO:0003746">
    <property type="term" value="F:translation elongation factor activity"/>
    <property type="evidence" value="ECO:0007669"/>
    <property type="project" value="UniProtKB-KW"/>
</dbReference>
<reference evidence="2" key="1">
    <citation type="submission" date="2013-08" db="EMBL/GenBank/DDBJ databases">
        <authorList>
            <person name="Mendez C."/>
            <person name="Richter M."/>
            <person name="Ferrer M."/>
            <person name="Sanchez J."/>
        </authorList>
    </citation>
    <scope>NUCLEOTIDE SEQUENCE</scope>
</reference>
<dbReference type="PANTHER" id="PTHR43721">
    <property type="entry name" value="ELONGATION FACTOR TU-RELATED"/>
    <property type="match status" value="1"/>
</dbReference>
<dbReference type="InterPro" id="IPR050055">
    <property type="entry name" value="EF-Tu_GTPase"/>
</dbReference>
<dbReference type="Pfam" id="PF03144">
    <property type="entry name" value="GTP_EFTU_D2"/>
    <property type="match status" value="1"/>
</dbReference>
<name>T1AMK0_9ZZZZ</name>
<dbReference type="Gene3D" id="2.40.30.10">
    <property type="entry name" value="Translation factors"/>
    <property type="match status" value="1"/>
</dbReference>
<dbReference type="GO" id="GO:0005525">
    <property type="term" value="F:GTP binding"/>
    <property type="evidence" value="ECO:0007669"/>
    <property type="project" value="InterPro"/>
</dbReference>
<gene>
    <name evidence="2" type="ORF">B2A_09951</name>
</gene>
<dbReference type="InterPro" id="IPR004161">
    <property type="entry name" value="EFTu-like_2"/>
</dbReference>
<dbReference type="GO" id="GO:0001514">
    <property type="term" value="P:selenocysteine incorporation"/>
    <property type="evidence" value="ECO:0007669"/>
    <property type="project" value="TreeGrafter"/>
</dbReference>
<evidence type="ECO:0000259" key="1">
    <source>
        <dbReference type="Pfam" id="PF03144"/>
    </source>
</evidence>
<sequence>EVVLGPAVGESEVARLLKGGRLESAPRRPLDPVPLREALAGWNAVDRPGPPLAVIDHAFPVKGVGTVALGLVRQGTLRAHEKFRLWPGTKEVEVRSIQVHDVDRKDAGCGERVGLALKGVEPDEVPRGSIVAPPDALLAGARLAAAPLDKCRYYRGDLIEGAHLHLAVGLQIVPVVIARAAAGGATLETDRPVAFAAGAPALLIDLSAPVGPRIAGRTTLSGAD</sequence>
<keyword evidence="2" id="KW-0251">Elongation factor</keyword>
<feature type="domain" description="Translation elongation factor EFTu-like" evidence="1">
    <location>
        <begin position="65"/>
        <end position="131"/>
    </location>
</feature>
<dbReference type="InterPro" id="IPR009000">
    <property type="entry name" value="Transl_B-barrel_sf"/>
</dbReference>
<reference evidence="2" key="2">
    <citation type="journal article" date="2014" name="ISME J.">
        <title>Microbial stratification in low pH oxic and suboxic macroscopic growths along an acid mine drainage.</title>
        <authorList>
            <person name="Mendez-Garcia C."/>
            <person name="Mesa V."/>
            <person name="Sprenger R.R."/>
            <person name="Richter M."/>
            <person name="Diez M.S."/>
            <person name="Solano J."/>
            <person name="Bargiela R."/>
            <person name="Golyshina O.V."/>
            <person name="Manteca A."/>
            <person name="Ramos J.L."/>
            <person name="Gallego J.R."/>
            <person name="Llorente I."/>
            <person name="Martins Dos Santos V.A."/>
            <person name="Jensen O.N."/>
            <person name="Pelaez A.I."/>
            <person name="Sanchez J."/>
            <person name="Ferrer M."/>
        </authorList>
    </citation>
    <scope>NUCLEOTIDE SEQUENCE</scope>
</reference>
<organism evidence="2">
    <name type="scientific">mine drainage metagenome</name>
    <dbReference type="NCBI Taxonomy" id="410659"/>
    <lineage>
        <taxon>unclassified sequences</taxon>
        <taxon>metagenomes</taxon>
        <taxon>ecological metagenomes</taxon>
    </lineage>
</organism>
<feature type="non-terminal residue" evidence="2">
    <location>
        <position position="1"/>
    </location>
</feature>
<accession>T1AMK0</accession>
<comment type="caution">
    <text evidence="2">The sequence shown here is derived from an EMBL/GenBank/DDBJ whole genome shotgun (WGS) entry which is preliminary data.</text>
</comment>
<dbReference type="PANTHER" id="PTHR43721:SF11">
    <property type="entry name" value="SELENOCYSTEINE-SPECIFIC ELONGATION FACTOR"/>
    <property type="match status" value="1"/>
</dbReference>
<dbReference type="AlphaFoldDB" id="T1AMK0"/>
<proteinExistence type="predicted"/>